<dbReference type="InterPro" id="IPR017466">
    <property type="entry name" value="XrtA-assoc_ATPase-like"/>
</dbReference>
<evidence type="ECO:0000313" key="5">
    <source>
        <dbReference type="Proteomes" id="UP000198346"/>
    </source>
</evidence>
<dbReference type="RefSeq" id="WP_089412145.1">
    <property type="nucleotide sequence ID" value="NZ_FZQA01000003.1"/>
</dbReference>
<name>A0A239PTN2_9PROT</name>
<keyword evidence="1" id="KW-0175">Coiled coil</keyword>
<dbReference type="Proteomes" id="UP000198346">
    <property type="component" value="Unassembled WGS sequence"/>
</dbReference>
<feature type="domain" description="ORC1/DEAH AAA+ ATPase" evidence="3">
    <location>
        <begin position="41"/>
        <end position="171"/>
    </location>
</feature>
<evidence type="ECO:0000259" key="3">
    <source>
        <dbReference type="Pfam" id="PF13401"/>
    </source>
</evidence>
<evidence type="ECO:0000256" key="2">
    <source>
        <dbReference type="SAM" id="MobiDB-lite"/>
    </source>
</evidence>
<dbReference type="Pfam" id="PF13401">
    <property type="entry name" value="AAA_22"/>
    <property type="match status" value="1"/>
</dbReference>
<accession>A0A239PTN2</accession>
<feature type="compositionally biased region" description="Low complexity" evidence="2">
    <location>
        <begin position="293"/>
        <end position="303"/>
    </location>
</feature>
<dbReference type="PANTHER" id="PTHR35894:SF1">
    <property type="entry name" value="PHOSPHORIBULOKINASE _ URIDINE KINASE FAMILY"/>
    <property type="match status" value="1"/>
</dbReference>
<dbReference type="GO" id="GO:0016887">
    <property type="term" value="F:ATP hydrolysis activity"/>
    <property type="evidence" value="ECO:0007669"/>
    <property type="project" value="InterPro"/>
</dbReference>
<dbReference type="InterPro" id="IPR049945">
    <property type="entry name" value="AAA_22"/>
</dbReference>
<dbReference type="Gene3D" id="3.40.50.300">
    <property type="entry name" value="P-loop containing nucleotide triphosphate hydrolases"/>
    <property type="match status" value="1"/>
</dbReference>
<feature type="region of interest" description="Disordered" evidence="2">
    <location>
        <begin position="390"/>
        <end position="413"/>
    </location>
</feature>
<feature type="coiled-coil region" evidence="1">
    <location>
        <begin position="419"/>
        <end position="471"/>
    </location>
</feature>
<evidence type="ECO:0000313" key="4">
    <source>
        <dbReference type="EMBL" id="SNT73266.1"/>
    </source>
</evidence>
<gene>
    <name evidence="4" type="ORF">SAMN06297382_1664</name>
</gene>
<evidence type="ECO:0000256" key="1">
    <source>
        <dbReference type="SAM" id="Coils"/>
    </source>
</evidence>
<dbReference type="NCBIfam" id="TIGR03015">
    <property type="entry name" value="pepcterm_ATPase"/>
    <property type="match status" value="1"/>
</dbReference>
<dbReference type="SUPFAM" id="SSF52540">
    <property type="entry name" value="P-loop containing nucleoside triphosphate hydrolases"/>
    <property type="match status" value="1"/>
</dbReference>
<organism evidence="4 5">
    <name type="scientific">Amphiplicatus metriothermophilus</name>
    <dbReference type="NCBI Taxonomy" id="1519374"/>
    <lineage>
        <taxon>Bacteria</taxon>
        <taxon>Pseudomonadati</taxon>
        <taxon>Pseudomonadota</taxon>
        <taxon>Alphaproteobacteria</taxon>
        <taxon>Parvularculales</taxon>
        <taxon>Parvularculaceae</taxon>
        <taxon>Amphiplicatus</taxon>
    </lineage>
</organism>
<dbReference type="EMBL" id="FZQA01000003">
    <property type="protein sequence ID" value="SNT73266.1"/>
    <property type="molecule type" value="Genomic_DNA"/>
</dbReference>
<dbReference type="AlphaFoldDB" id="A0A239PTN2"/>
<proteinExistence type="predicted"/>
<feature type="compositionally biased region" description="Basic and acidic residues" evidence="2">
    <location>
        <begin position="318"/>
        <end position="330"/>
    </location>
</feature>
<dbReference type="InterPro" id="IPR027417">
    <property type="entry name" value="P-loop_NTPase"/>
</dbReference>
<feature type="compositionally biased region" description="Basic and acidic residues" evidence="2">
    <location>
        <begin position="274"/>
        <end position="290"/>
    </location>
</feature>
<feature type="region of interest" description="Disordered" evidence="2">
    <location>
        <begin position="269"/>
        <end position="351"/>
    </location>
</feature>
<keyword evidence="5" id="KW-1185">Reference proteome</keyword>
<dbReference type="InterPro" id="IPR052026">
    <property type="entry name" value="ExeA_AAA_ATPase_DNA-bind"/>
</dbReference>
<protein>
    <submittedName>
        <fullName evidence="4">Putative secretion ATPase, PEP-CTERM locus subfamily</fullName>
    </submittedName>
</protein>
<dbReference type="PANTHER" id="PTHR35894">
    <property type="entry name" value="GENERAL SECRETION PATHWAY PROTEIN A-RELATED"/>
    <property type="match status" value="1"/>
</dbReference>
<sequence>MYEERFRLSGSPFRLNPDPKFFFGSRSHNKAMAYLHYGLRQGEGFIVITGEIGAGKSMLIGHLLDQLDRSNVVAAHLLISTLEPDALMAHILSAYRIEPAGSGRSAEIEAFEDFLFDQMNRGRRVLLIVDEAQNLPPKTIEELRMLSNMDYEGTPLFQVFLVGQPEFRGLLARPEMEQFRQRVIASYHLEPLAAPETKAYILHRLSVVGWADDPAIGEDAFAAIHAATDGVPRKINTLCNRLFLHCALEDVHAIDAALVERVRAEMSAEAFSAEETRAEEAAERKEESRPVEAQAQTQTQAQGAAGGRGVVVQLPAARKLDAPRADDSRRAGAAPAKRADEASSDVASAESMTSVLDRLRARQARESGAPRPATLEDVAEAIAAAGLGTAAPAEDDEPASEPPPAPGAKGWREGFAAALGAAREELKSAHGEAARLRRELGEMARRRAARRAELAERLERASALLACLRGKDSDAK</sequence>
<dbReference type="OrthoDB" id="7828921at2"/>
<reference evidence="4 5" key="1">
    <citation type="submission" date="2017-07" db="EMBL/GenBank/DDBJ databases">
        <authorList>
            <person name="Sun Z.S."/>
            <person name="Albrecht U."/>
            <person name="Echele G."/>
            <person name="Lee C.C."/>
        </authorList>
    </citation>
    <scope>NUCLEOTIDE SEQUENCE [LARGE SCALE GENOMIC DNA]</scope>
    <source>
        <strain evidence="4 5">CGMCC 1.12710</strain>
    </source>
</reference>